<organism evidence="1 2">
    <name type="scientific">Coniosporium uncinatum</name>
    <dbReference type="NCBI Taxonomy" id="93489"/>
    <lineage>
        <taxon>Eukaryota</taxon>
        <taxon>Fungi</taxon>
        <taxon>Dikarya</taxon>
        <taxon>Ascomycota</taxon>
        <taxon>Pezizomycotina</taxon>
        <taxon>Dothideomycetes</taxon>
        <taxon>Dothideomycetes incertae sedis</taxon>
        <taxon>Coniosporium</taxon>
    </lineage>
</organism>
<gene>
    <name evidence="1" type="ORF">LTS18_009578</name>
</gene>
<accession>A0ACC3DLU9</accession>
<protein>
    <submittedName>
        <fullName evidence="1">Uncharacterized protein</fullName>
    </submittedName>
</protein>
<dbReference type="Proteomes" id="UP001186974">
    <property type="component" value="Unassembled WGS sequence"/>
</dbReference>
<keyword evidence="2" id="KW-1185">Reference proteome</keyword>
<feature type="non-terminal residue" evidence="1">
    <location>
        <position position="158"/>
    </location>
</feature>
<proteinExistence type="predicted"/>
<dbReference type="EMBL" id="JAWDJW010002606">
    <property type="protein sequence ID" value="KAK3077687.1"/>
    <property type="molecule type" value="Genomic_DNA"/>
</dbReference>
<reference evidence="1" key="1">
    <citation type="submission" date="2024-09" db="EMBL/GenBank/DDBJ databases">
        <title>Black Yeasts Isolated from many extreme environments.</title>
        <authorList>
            <person name="Coleine C."/>
            <person name="Stajich J.E."/>
            <person name="Selbmann L."/>
        </authorList>
    </citation>
    <scope>NUCLEOTIDE SEQUENCE</scope>
    <source>
        <strain evidence="1">CCFEE 5737</strain>
    </source>
</reference>
<evidence type="ECO:0000313" key="2">
    <source>
        <dbReference type="Proteomes" id="UP001186974"/>
    </source>
</evidence>
<name>A0ACC3DLU9_9PEZI</name>
<comment type="caution">
    <text evidence="1">The sequence shown here is derived from an EMBL/GenBank/DDBJ whole genome shotgun (WGS) entry which is preliminary data.</text>
</comment>
<sequence>MIETALDASTTATSNDDALQSPIPSQRQSWTCNSCHISFGTGQAQREHMKDPWHVYNLRRRIAELPPISLDTFRDQIQKTEPKSAEKETVREKTVDEEADHDFGSTHQCLFCPQNFESDIDADLENILEHMLTAHGLFIPDQTLISSLEAFLGYLATQ</sequence>
<evidence type="ECO:0000313" key="1">
    <source>
        <dbReference type="EMBL" id="KAK3077687.1"/>
    </source>
</evidence>